<name>A0ABW1PZX9_9ENTR</name>
<reference evidence="2" key="1">
    <citation type="journal article" date="2019" name="Int. J. Syst. Evol. Microbiol.">
        <title>The Global Catalogue of Microorganisms (GCM) 10K type strain sequencing project: providing services to taxonomists for standard genome sequencing and annotation.</title>
        <authorList>
            <consortium name="The Broad Institute Genomics Platform"/>
            <consortium name="The Broad Institute Genome Sequencing Center for Infectious Disease"/>
            <person name="Wu L."/>
            <person name="Ma J."/>
        </authorList>
    </citation>
    <scope>NUCLEOTIDE SEQUENCE [LARGE SCALE GENOMIC DNA]</scope>
    <source>
        <strain evidence="2">JCM30009</strain>
    </source>
</reference>
<sequence length="16" mass="1998">MPDTPQPRRRSKLFRI</sequence>
<comment type="caution">
    <text evidence="1">The sequence shown here is derived from an EMBL/GenBank/DDBJ whole genome shotgun (WGS) entry which is preliminary data.</text>
</comment>
<accession>A0ABW1PZX9</accession>
<protein>
    <submittedName>
        <fullName evidence="1">Uncharacterized protein</fullName>
    </submittedName>
</protein>
<evidence type="ECO:0000313" key="2">
    <source>
        <dbReference type="Proteomes" id="UP001596169"/>
    </source>
</evidence>
<dbReference type="EMBL" id="JBHSRG010000009">
    <property type="protein sequence ID" value="MFC6122204.1"/>
    <property type="molecule type" value="Genomic_DNA"/>
</dbReference>
<proteinExistence type="predicted"/>
<dbReference type="Proteomes" id="UP001596169">
    <property type="component" value="Unassembled WGS sequence"/>
</dbReference>
<gene>
    <name evidence="1" type="ORF">ACFPZP_14200</name>
</gene>
<keyword evidence="2" id="KW-1185">Reference proteome</keyword>
<evidence type="ECO:0000313" key="1">
    <source>
        <dbReference type="EMBL" id="MFC6122204.1"/>
    </source>
</evidence>
<organism evidence="1 2">
    <name type="scientific">Citrobacter bitternis</name>
    <dbReference type="NCBI Taxonomy" id="1585982"/>
    <lineage>
        <taxon>Bacteria</taxon>
        <taxon>Pseudomonadati</taxon>
        <taxon>Pseudomonadota</taxon>
        <taxon>Gammaproteobacteria</taxon>
        <taxon>Enterobacterales</taxon>
        <taxon>Enterobacteriaceae</taxon>
        <taxon>Citrobacter</taxon>
    </lineage>
</organism>
<dbReference type="RefSeq" id="WP_378109077.1">
    <property type="nucleotide sequence ID" value="NZ_JBHSRG010000009.1"/>
</dbReference>